<keyword evidence="4 6" id="KW-0378">Hydrolase</keyword>
<dbReference type="InterPro" id="IPR003476">
    <property type="entry name" value="Glyco_hydro_42"/>
</dbReference>
<evidence type="ECO:0000256" key="1">
    <source>
        <dbReference type="ARBA" id="ARBA00001412"/>
    </source>
</evidence>
<keyword evidence="5 6" id="KW-0326">Glycosidase</keyword>
<proteinExistence type="inferred from homology"/>
<dbReference type="RefSeq" id="WP_179813310.1">
    <property type="nucleotide sequence ID" value="NZ_JACBZD010000001.1"/>
</dbReference>
<evidence type="ECO:0000256" key="7">
    <source>
        <dbReference type="PIRSR" id="PIRSR001084-1"/>
    </source>
</evidence>
<dbReference type="PIRSF" id="PIRSF001084">
    <property type="entry name" value="B-galactosidase"/>
    <property type="match status" value="1"/>
</dbReference>
<dbReference type="SUPFAM" id="SSF52317">
    <property type="entry name" value="Class I glutamine amidotransferase-like"/>
    <property type="match status" value="1"/>
</dbReference>
<organism evidence="13 14">
    <name type="scientific">Allostreptomyces psammosilenae</name>
    <dbReference type="NCBI Taxonomy" id="1892865"/>
    <lineage>
        <taxon>Bacteria</taxon>
        <taxon>Bacillati</taxon>
        <taxon>Actinomycetota</taxon>
        <taxon>Actinomycetes</taxon>
        <taxon>Kitasatosporales</taxon>
        <taxon>Streptomycetaceae</taxon>
        <taxon>Allostreptomyces</taxon>
    </lineage>
</organism>
<comment type="catalytic activity">
    <reaction evidence="1 6">
        <text>Hydrolysis of terminal non-reducing beta-D-galactose residues in beta-D-galactosides.</text>
        <dbReference type="EC" id="3.2.1.23"/>
    </reaction>
</comment>
<evidence type="ECO:0000313" key="14">
    <source>
        <dbReference type="Proteomes" id="UP000567795"/>
    </source>
</evidence>
<comment type="similarity">
    <text evidence="2 6">Belongs to the glycosyl hydrolase 42 family.</text>
</comment>
<dbReference type="Gene3D" id="3.20.20.80">
    <property type="entry name" value="Glycosidases"/>
    <property type="match status" value="1"/>
</dbReference>
<comment type="caution">
    <text evidence="13">The sequence shown here is derived from an EMBL/GenBank/DDBJ whole genome shotgun (WGS) entry which is preliminary data.</text>
</comment>
<dbReference type="InterPro" id="IPR013738">
    <property type="entry name" value="Beta_galactosidase_Trimer"/>
</dbReference>
<dbReference type="GO" id="GO:0009341">
    <property type="term" value="C:beta-galactosidase complex"/>
    <property type="evidence" value="ECO:0007669"/>
    <property type="project" value="InterPro"/>
</dbReference>
<dbReference type="AlphaFoldDB" id="A0A852ZRK7"/>
<name>A0A852ZRK7_9ACTN</name>
<reference evidence="13 14" key="1">
    <citation type="submission" date="2020-07" db="EMBL/GenBank/DDBJ databases">
        <title>Sequencing the genomes of 1000 actinobacteria strains.</title>
        <authorList>
            <person name="Klenk H.-P."/>
        </authorList>
    </citation>
    <scope>NUCLEOTIDE SEQUENCE [LARGE SCALE GENOMIC DNA]</scope>
    <source>
        <strain evidence="13 14">DSM 42178</strain>
    </source>
</reference>
<evidence type="ECO:0000256" key="8">
    <source>
        <dbReference type="PIRSR" id="PIRSR001084-2"/>
    </source>
</evidence>
<gene>
    <name evidence="13" type="ORF">FHU37_001358</name>
</gene>
<dbReference type="Gene3D" id="2.60.40.1180">
    <property type="entry name" value="Golgi alpha-mannosidase II"/>
    <property type="match status" value="1"/>
</dbReference>
<evidence type="ECO:0000256" key="2">
    <source>
        <dbReference type="ARBA" id="ARBA00005940"/>
    </source>
</evidence>
<keyword evidence="9" id="KW-0862">Zinc</keyword>
<evidence type="ECO:0000256" key="9">
    <source>
        <dbReference type="PIRSR" id="PIRSR001084-3"/>
    </source>
</evidence>
<dbReference type="PANTHER" id="PTHR36447:SF1">
    <property type="entry name" value="BETA-GALACTOSIDASE GANA"/>
    <property type="match status" value="1"/>
</dbReference>
<dbReference type="Pfam" id="PF08532">
    <property type="entry name" value="Glyco_hydro_42M"/>
    <property type="match status" value="1"/>
</dbReference>
<dbReference type="Proteomes" id="UP000567795">
    <property type="component" value="Unassembled WGS sequence"/>
</dbReference>
<feature type="domain" description="Glycoside hydrolase family 42 N-terminal" evidence="10">
    <location>
        <begin position="17"/>
        <end position="382"/>
    </location>
</feature>
<dbReference type="EMBL" id="JACBZD010000001">
    <property type="protein sequence ID" value="NYI04415.1"/>
    <property type="molecule type" value="Genomic_DNA"/>
</dbReference>
<keyword evidence="9" id="KW-0479">Metal-binding</keyword>
<dbReference type="GO" id="GO:0006012">
    <property type="term" value="P:galactose metabolic process"/>
    <property type="evidence" value="ECO:0007669"/>
    <property type="project" value="InterPro"/>
</dbReference>
<dbReference type="EC" id="3.2.1.23" evidence="3 6"/>
<evidence type="ECO:0000259" key="12">
    <source>
        <dbReference type="Pfam" id="PF08533"/>
    </source>
</evidence>
<dbReference type="GO" id="GO:0004565">
    <property type="term" value="F:beta-galactosidase activity"/>
    <property type="evidence" value="ECO:0007669"/>
    <property type="project" value="UniProtKB-EC"/>
</dbReference>
<accession>A0A852ZRK7</accession>
<evidence type="ECO:0000256" key="5">
    <source>
        <dbReference type="ARBA" id="ARBA00023295"/>
    </source>
</evidence>
<sequence length="694" mass="76701">MPDLSDATRGRVLYGGDYNPEQWPEEVWAEDAALMRRAGVTLATVGVFSWARIEPRPGARDFDWLDRVLDLLHDAGVGVCLATPTASPPPWLGHRHPDTLPVDDAGTPLTYGSRNQWCPSAPEYRRHSLALVADLAERYAGHPALRLWHVGNETGPTCHCEHTATAFRHWLRARHGTLERLNESWATAFWSQRYDSWEEITTPRRAPYLHNPTQLLDFRRFTSDVLLDQFRAERDLLRQATPHVPVTTNFIHLWDQVDQWAWAAEEDAAAIDVYTDPEDPARHVESALAYDLARSLRDGAPWILMEQAVGGVNWRERNTVKTPARMRLDSLQAVARGADTVAFFQWRASRAGAEKFHSGMLPHAGPDTRAFRQVCRLGDELGRLGPAVAGSRVPAEIGLLWDWHNVWALRQKAHPRQDLDPAELLREYHRTLWQAGHTADLLPPGSDRLDRYRLLVVPNLYLVTDADAERLVRYVAEGGTLLMGFFSGVVDEHDHIRLGGHPAPFRDLLGVTGEEFRPLAPDAGPRVSSALLGDFRAAYWMETLRTTGAEAVATVEPTLPPGPGVDPEDAGMPVITRHSHGAGTAWYVATRLDDPTRARLLTRVADDAGLRPAPLAAPVAGVEAVRRGEVLFLLNHGGQPVTVPLPEGYAAGSVDLLTGTPHRQAVELPAEDALALLPGDRLPGRGSAADARQG</sequence>
<feature type="domain" description="Beta-galactosidase trimerisation" evidence="11">
    <location>
        <begin position="395"/>
        <end position="610"/>
    </location>
</feature>
<feature type="active site" description="Nucleophile" evidence="7">
    <location>
        <position position="306"/>
    </location>
</feature>
<dbReference type="InterPro" id="IPR017853">
    <property type="entry name" value="GH"/>
</dbReference>
<dbReference type="InterPro" id="IPR029062">
    <property type="entry name" value="Class_I_gatase-like"/>
</dbReference>
<evidence type="ECO:0000259" key="11">
    <source>
        <dbReference type="Pfam" id="PF08532"/>
    </source>
</evidence>
<dbReference type="InterPro" id="IPR013780">
    <property type="entry name" value="Glyco_hydro_b"/>
</dbReference>
<dbReference type="Gene3D" id="3.40.50.880">
    <property type="match status" value="1"/>
</dbReference>
<feature type="binding site" evidence="8">
    <location>
        <position position="314"/>
    </location>
    <ligand>
        <name>substrate</name>
    </ligand>
</feature>
<feature type="binding site" evidence="8">
    <location>
        <position position="114"/>
    </location>
    <ligand>
        <name>substrate</name>
    </ligand>
</feature>
<keyword evidence="14" id="KW-1185">Reference proteome</keyword>
<dbReference type="GO" id="GO:0046872">
    <property type="term" value="F:metal ion binding"/>
    <property type="evidence" value="ECO:0007669"/>
    <property type="project" value="UniProtKB-KW"/>
</dbReference>
<evidence type="ECO:0000256" key="6">
    <source>
        <dbReference type="PIRNR" id="PIRNR001084"/>
    </source>
</evidence>
<dbReference type="Pfam" id="PF08533">
    <property type="entry name" value="Glyco_hydro_42C"/>
    <property type="match status" value="1"/>
</dbReference>
<feature type="binding site" evidence="9">
    <location>
        <position position="160"/>
    </location>
    <ligand>
        <name>Zn(2+)</name>
        <dbReference type="ChEBI" id="CHEBI:29105"/>
    </ligand>
</feature>
<dbReference type="InterPro" id="IPR013529">
    <property type="entry name" value="Glyco_hydro_42_N"/>
</dbReference>
<evidence type="ECO:0000313" key="13">
    <source>
        <dbReference type="EMBL" id="NYI04415.1"/>
    </source>
</evidence>
<feature type="domain" description="Beta-galactosidase C-terminal" evidence="12">
    <location>
        <begin position="621"/>
        <end position="669"/>
    </location>
</feature>
<dbReference type="PANTHER" id="PTHR36447">
    <property type="entry name" value="BETA-GALACTOSIDASE GANA"/>
    <property type="match status" value="1"/>
</dbReference>
<evidence type="ECO:0000259" key="10">
    <source>
        <dbReference type="Pfam" id="PF02449"/>
    </source>
</evidence>
<dbReference type="CDD" id="cd03143">
    <property type="entry name" value="A4_beta-galactosidase_middle_domain"/>
    <property type="match status" value="1"/>
</dbReference>
<feature type="active site" description="Proton donor" evidence="7">
    <location>
        <position position="153"/>
    </location>
</feature>
<evidence type="ECO:0000256" key="4">
    <source>
        <dbReference type="ARBA" id="ARBA00022801"/>
    </source>
</evidence>
<feature type="binding site" evidence="9">
    <location>
        <position position="118"/>
    </location>
    <ligand>
        <name>Zn(2+)</name>
        <dbReference type="ChEBI" id="CHEBI:29105"/>
    </ligand>
</feature>
<dbReference type="SUPFAM" id="SSF51445">
    <property type="entry name" value="(Trans)glycosidases"/>
    <property type="match status" value="1"/>
</dbReference>
<feature type="binding site" evidence="8">
    <location>
        <position position="152"/>
    </location>
    <ligand>
        <name>substrate</name>
    </ligand>
</feature>
<protein>
    <recommendedName>
        <fullName evidence="3 6">Beta-galactosidase</fullName>
        <shortName evidence="6">Beta-gal</shortName>
        <ecNumber evidence="3 6">3.2.1.23</ecNumber>
    </recommendedName>
</protein>
<feature type="binding site" evidence="9">
    <location>
        <position position="158"/>
    </location>
    <ligand>
        <name>Zn(2+)</name>
        <dbReference type="ChEBI" id="CHEBI:29105"/>
    </ligand>
</feature>
<evidence type="ECO:0000256" key="3">
    <source>
        <dbReference type="ARBA" id="ARBA00012756"/>
    </source>
</evidence>
<dbReference type="Pfam" id="PF02449">
    <property type="entry name" value="Glyco_hydro_42"/>
    <property type="match status" value="1"/>
</dbReference>
<dbReference type="InterPro" id="IPR013739">
    <property type="entry name" value="Beta_galactosidase_C"/>
</dbReference>